<dbReference type="InterPro" id="IPR051448">
    <property type="entry name" value="CdaR-like_regulators"/>
</dbReference>
<proteinExistence type="predicted"/>
<dbReference type="InterPro" id="IPR025736">
    <property type="entry name" value="PucR_C-HTH_dom"/>
</dbReference>
<evidence type="ECO:0000313" key="3">
    <source>
        <dbReference type="EMBL" id="VDN64938.1"/>
    </source>
</evidence>
<gene>
    <name evidence="3" type="ORF">POT9AD_3963</name>
</gene>
<name>A0A653B8D4_ECTOL</name>
<organism evidence="3">
    <name type="scientific">Ectopseudomonas oleovorans</name>
    <name type="common">Pseudomonas oleovorans</name>
    <dbReference type="NCBI Taxonomy" id="301"/>
    <lineage>
        <taxon>Bacteria</taxon>
        <taxon>Pseudomonadati</taxon>
        <taxon>Pseudomonadota</taxon>
        <taxon>Gammaproteobacteria</taxon>
        <taxon>Pseudomonadales</taxon>
        <taxon>Pseudomonadaceae</taxon>
        <taxon>Ectopseudomonas</taxon>
    </lineage>
</organism>
<accession>A0A653B8D4</accession>
<dbReference type="PANTHER" id="PTHR33744">
    <property type="entry name" value="CARBOHYDRATE DIACID REGULATOR"/>
    <property type="match status" value="1"/>
</dbReference>
<dbReference type="Gene3D" id="1.10.10.2840">
    <property type="entry name" value="PucR C-terminal helix-turn-helix domain"/>
    <property type="match status" value="1"/>
</dbReference>
<protein>
    <submittedName>
        <fullName evidence="3">Sugar diacid utilization regulator protein</fullName>
    </submittedName>
</protein>
<feature type="domain" description="PucR C-terminal helix-turn-helix" evidence="2">
    <location>
        <begin position="300"/>
        <end position="357"/>
    </location>
</feature>
<feature type="domain" description="Putative sugar diacid recognition" evidence="1">
    <location>
        <begin position="4"/>
        <end position="134"/>
    </location>
</feature>
<sequence>MFDLDHSLAQEIVDRAMAILPRNVNVMDSQGLIIGTGEAERLYTRHEGAQLVLTNSRAVEIDNAAAGALRGVQEGVNFPLCLDGQVIGVIGVSGAPDEVRTFAEMVRMTAEMLVAQRNDQQHRIWLQKRIEDVLTAILLSGQSAQRAIVEAQRLGLRPDLRRTAVLLEMATPEDLDLAAEWIRHQAADAWCVPLHALGLVWCPPRSAPPDFRERIARAGIPFTRVAIGTPNTETKALHSEVEQLSDLMAYAQAKMPDAQWLDLADHRIPVAVWRFRSENGFLQLALPYVALQQEDSNGQLRRTLKCWFEHGSDGQSCAEALNIHRNSLRYRLERIADISGVDLASPKGTTELYLAMILAAE</sequence>
<dbReference type="AlphaFoldDB" id="A0A653B8D4"/>
<dbReference type="InterPro" id="IPR008599">
    <property type="entry name" value="Diacid_rec"/>
</dbReference>
<reference evidence="3" key="1">
    <citation type="submission" date="2018-11" db="EMBL/GenBank/DDBJ databases">
        <authorList>
            <consortium name="Genoscope - CEA"/>
            <person name="William W."/>
        </authorList>
    </citation>
    <scope>NUCLEOTIDE SEQUENCE [LARGE SCALE GENOMIC DNA]</scope>
    <source>
        <strain evidence="3">T9AD</strain>
    </source>
</reference>
<dbReference type="Pfam" id="PF13556">
    <property type="entry name" value="HTH_30"/>
    <property type="match status" value="1"/>
</dbReference>
<dbReference type="Pfam" id="PF05651">
    <property type="entry name" value="Diacid_rec"/>
    <property type="match status" value="1"/>
</dbReference>
<evidence type="ECO:0000259" key="2">
    <source>
        <dbReference type="Pfam" id="PF13556"/>
    </source>
</evidence>
<dbReference type="InterPro" id="IPR042070">
    <property type="entry name" value="PucR_C-HTH_sf"/>
</dbReference>
<dbReference type="EMBL" id="LR130779">
    <property type="protein sequence ID" value="VDN64938.1"/>
    <property type="molecule type" value="Genomic_DNA"/>
</dbReference>
<dbReference type="PANTHER" id="PTHR33744:SF15">
    <property type="entry name" value="CARBOHYDRATE DIACID REGULATOR"/>
    <property type="match status" value="1"/>
</dbReference>
<dbReference type="OrthoDB" id="9792148at2"/>
<evidence type="ECO:0000259" key="1">
    <source>
        <dbReference type="Pfam" id="PF05651"/>
    </source>
</evidence>